<keyword evidence="6" id="KW-1185">Reference proteome</keyword>
<dbReference type="Proteomes" id="UP000315750">
    <property type="component" value="Chromosome"/>
</dbReference>
<feature type="domain" description="LamG-like jellyroll fold" evidence="4">
    <location>
        <begin position="81"/>
        <end position="232"/>
    </location>
</feature>
<accession>A0A518AK01</accession>
<evidence type="ECO:0000256" key="2">
    <source>
        <dbReference type="ARBA" id="ARBA00023157"/>
    </source>
</evidence>
<sequence precursor="true">MRMLLLLAIASLCVPAQAGVVAYYSFDHDFTATAGGAGYDLTPMNGATAGDAGGKFGNAATFERANEEYAFTGGDVLQPGQDFSYTAWYKTALENEEEGIEGSNRYFVLETSLNDTPSGDGAWTASLGLRDVSGTDVMEVFTHPSLSVVQAPMALNEWQNVIVTFDADGGTNEDTGVMKVYLDGALIDTEDNLATRTAVGGLVIGGHRAGTGRNFDGMIDEVAFFDHVLSDSQVAMLQEQAVVPEPSSWLIGFAAFVAIATLKRRNA</sequence>
<dbReference type="SUPFAM" id="SSF49899">
    <property type="entry name" value="Concanavalin A-like lectins/glucanases"/>
    <property type="match status" value="1"/>
</dbReference>
<reference evidence="5 6" key="1">
    <citation type="submission" date="2019-02" db="EMBL/GenBank/DDBJ databases">
        <title>Deep-cultivation of Planctomycetes and their phenomic and genomic characterization uncovers novel biology.</title>
        <authorList>
            <person name="Wiegand S."/>
            <person name="Jogler M."/>
            <person name="Boedeker C."/>
            <person name="Pinto D."/>
            <person name="Vollmers J."/>
            <person name="Rivas-Marin E."/>
            <person name="Kohn T."/>
            <person name="Peeters S.H."/>
            <person name="Heuer A."/>
            <person name="Rast P."/>
            <person name="Oberbeckmann S."/>
            <person name="Bunk B."/>
            <person name="Jeske O."/>
            <person name="Meyerdierks A."/>
            <person name="Storesund J.E."/>
            <person name="Kallscheuer N."/>
            <person name="Luecker S."/>
            <person name="Lage O.M."/>
            <person name="Pohl T."/>
            <person name="Merkel B.J."/>
            <person name="Hornburger P."/>
            <person name="Mueller R.-W."/>
            <person name="Bruemmer F."/>
            <person name="Labrenz M."/>
            <person name="Spormann A.M."/>
            <person name="Op den Camp H."/>
            <person name="Overmann J."/>
            <person name="Amann R."/>
            <person name="Jetten M.S.M."/>
            <person name="Mascher T."/>
            <person name="Medema M.H."/>
            <person name="Devos D.P."/>
            <person name="Kaster A.-K."/>
            <person name="Ovreas L."/>
            <person name="Rohde M."/>
            <person name="Galperin M.Y."/>
            <person name="Jogler C."/>
        </authorList>
    </citation>
    <scope>NUCLEOTIDE SEQUENCE [LARGE SCALE GENOMIC DNA]</scope>
    <source>
        <strain evidence="5 6">Pan181</strain>
    </source>
</reference>
<dbReference type="Gene3D" id="2.60.120.200">
    <property type="match status" value="1"/>
</dbReference>
<gene>
    <name evidence="5" type="ORF">Pan181_12310</name>
</gene>
<dbReference type="InterPro" id="IPR013320">
    <property type="entry name" value="ConA-like_dom_sf"/>
</dbReference>
<dbReference type="InterPro" id="IPR006558">
    <property type="entry name" value="LamG-like"/>
</dbReference>
<dbReference type="SMART" id="SM00560">
    <property type="entry name" value="LamGL"/>
    <property type="match status" value="1"/>
</dbReference>
<proteinExistence type="predicted"/>
<name>A0A518AK01_9BACT</name>
<dbReference type="Pfam" id="PF13385">
    <property type="entry name" value="Laminin_G_3"/>
    <property type="match status" value="1"/>
</dbReference>
<dbReference type="KEGG" id="amuc:Pan181_12310"/>
<keyword evidence="1 3" id="KW-0732">Signal</keyword>
<feature type="signal peptide" evidence="3">
    <location>
        <begin position="1"/>
        <end position="18"/>
    </location>
</feature>
<dbReference type="EMBL" id="CP036278">
    <property type="protein sequence ID" value="QDU55045.1"/>
    <property type="molecule type" value="Genomic_DNA"/>
</dbReference>
<dbReference type="RefSeq" id="WP_145245947.1">
    <property type="nucleotide sequence ID" value="NZ_CP036278.1"/>
</dbReference>
<evidence type="ECO:0000313" key="6">
    <source>
        <dbReference type="Proteomes" id="UP000315750"/>
    </source>
</evidence>
<organism evidence="5 6">
    <name type="scientific">Aeoliella mucimassa</name>
    <dbReference type="NCBI Taxonomy" id="2527972"/>
    <lineage>
        <taxon>Bacteria</taxon>
        <taxon>Pseudomonadati</taxon>
        <taxon>Planctomycetota</taxon>
        <taxon>Planctomycetia</taxon>
        <taxon>Pirellulales</taxon>
        <taxon>Lacipirellulaceae</taxon>
        <taxon>Aeoliella</taxon>
    </lineage>
</organism>
<protein>
    <recommendedName>
        <fullName evidence="4">LamG-like jellyroll fold domain-containing protein</fullName>
    </recommendedName>
</protein>
<dbReference type="AlphaFoldDB" id="A0A518AK01"/>
<evidence type="ECO:0000259" key="4">
    <source>
        <dbReference type="SMART" id="SM00560"/>
    </source>
</evidence>
<evidence type="ECO:0000313" key="5">
    <source>
        <dbReference type="EMBL" id="QDU55045.1"/>
    </source>
</evidence>
<evidence type="ECO:0000256" key="1">
    <source>
        <dbReference type="ARBA" id="ARBA00022729"/>
    </source>
</evidence>
<evidence type="ECO:0000256" key="3">
    <source>
        <dbReference type="SAM" id="SignalP"/>
    </source>
</evidence>
<dbReference type="OrthoDB" id="9790058at2"/>
<keyword evidence="2" id="KW-1015">Disulfide bond</keyword>
<feature type="chain" id="PRO_5021850126" description="LamG-like jellyroll fold domain-containing protein" evidence="3">
    <location>
        <begin position="19"/>
        <end position="267"/>
    </location>
</feature>